<dbReference type="GO" id="GO:0008270">
    <property type="term" value="F:zinc ion binding"/>
    <property type="evidence" value="ECO:0007669"/>
    <property type="project" value="UniProtKB-KW"/>
</dbReference>
<dbReference type="SUPFAM" id="SSF57667">
    <property type="entry name" value="beta-beta-alpha zinc fingers"/>
    <property type="match status" value="2"/>
</dbReference>
<keyword evidence="3" id="KW-0677">Repeat</keyword>
<comment type="caution">
    <text evidence="9">The sequence shown here is derived from an EMBL/GenBank/DDBJ whole genome shotgun (WGS) entry which is preliminary data.</text>
</comment>
<keyword evidence="4 7" id="KW-0863">Zinc-finger</keyword>
<dbReference type="GO" id="GO:0005634">
    <property type="term" value="C:nucleus"/>
    <property type="evidence" value="ECO:0007669"/>
    <property type="project" value="UniProtKB-SubCell"/>
</dbReference>
<dbReference type="InterPro" id="IPR050331">
    <property type="entry name" value="Zinc_finger"/>
</dbReference>
<evidence type="ECO:0000256" key="1">
    <source>
        <dbReference type="ARBA" id="ARBA00004123"/>
    </source>
</evidence>
<comment type="subcellular location">
    <subcellularLocation>
        <location evidence="1">Nucleus</location>
    </subcellularLocation>
</comment>
<dbReference type="GO" id="GO:0010468">
    <property type="term" value="P:regulation of gene expression"/>
    <property type="evidence" value="ECO:0007669"/>
    <property type="project" value="TreeGrafter"/>
</dbReference>
<name>A0AA39ICX5_9BILA</name>
<protein>
    <recommendedName>
        <fullName evidence="8">C2H2-type domain-containing protein</fullName>
    </recommendedName>
</protein>
<accession>A0AA39ICX5</accession>
<dbReference type="PROSITE" id="PS50157">
    <property type="entry name" value="ZINC_FINGER_C2H2_2"/>
    <property type="match status" value="3"/>
</dbReference>
<evidence type="ECO:0000256" key="5">
    <source>
        <dbReference type="ARBA" id="ARBA00022833"/>
    </source>
</evidence>
<feature type="domain" description="C2H2-type" evidence="8">
    <location>
        <begin position="139"/>
        <end position="166"/>
    </location>
</feature>
<dbReference type="Gene3D" id="3.30.160.60">
    <property type="entry name" value="Classic Zinc Finger"/>
    <property type="match status" value="3"/>
</dbReference>
<evidence type="ECO:0000256" key="3">
    <source>
        <dbReference type="ARBA" id="ARBA00022737"/>
    </source>
</evidence>
<organism evidence="9 10">
    <name type="scientific">Steinernema hermaphroditum</name>
    <dbReference type="NCBI Taxonomy" id="289476"/>
    <lineage>
        <taxon>Eukaryota</taxon>
        <taxon>Metazoa</taxon>
        <taxon>Ecdysozoa</taxon>
        <taxon>Nematoda</taxon>
        <taxon>Chromadorea</taxon>
        <taxon>Rhabditida</taxon>
        <taxon>Tylenchina</taxon>
        <taxon>Panagrolaimomorpha</taxon>
        <taxon>Strongyloidoidea</taxon>
        <taxon>Steinernematidae</taxon>
        <taxon>Steinernema</taxon>
    </lineage>
</organism>
<dbReference type="Proteomes" id="UP001175271">
    <property type="component" value="Unassembled WGS sequence"/>
</dbReference>
<evidence type="ECO:0000256" key="7">
    <source>
        <dbReference type="PROSITE-ProRule" id="PRU00042"/>
    </source>
</evidence>
<keyword evidence="10" id="KW-1185">Reference proteome</keyword>
<gene>
    <name evidence="9" type="ORF">QR680_007350</name>
</gene>
<dbReference type="InterPro" id="IPR013087">
    <property type="entry name" value="Znf_C2H2_type"/>
</dbReference>
<dbReference type="PROSITE" id="PS00028">
    <property type="entry name" value="ZINC_FINGER_C2H2_1"/>
    <property type="match status" value="5"/>
</dbReference>
<evidence type="ECO:0000313" key="9">
    <source>
        <dbReference type="EMBL" id="KAK0422077.1"/>
    </source>
</evidence>
<evidence type="ECO:0000256" key="2">
    <source>
        <dbReference type="ARBA" id="ARBA00022723"/>
    </source>
</evidence>
<sequence>MEGIINDIPAKEEATATRSTVRCQACLFEFESTFYLLNHLSAVANDEVHKDAKIECAYCSQLFPSIQGFLKHVDKVHKSWKSNTFLAYPEKESLNDFTAPVPKLKSKSSPKKCKKCGKEFRKTCDFNRHLVTHSREKAHVCSICGARFGLDTNLNVHMKLHSEQRQFPCAVCRKEYMSMSALKLHLRTHTNESPLICEYPKCNKTFRTSKLRRDHVMRDHKKLVKKVSKATTAAQKSDVITLLTELGRSRSPKPGLKLMPSTASAFSNLREKPRSEVVANLDPRNLLVKIQPYFVVQNPGPHLQLSIFVNFRLLENLSRDGLNLRIPLNFDMFPTGASLLIDAYSTLSQFAYPLNQYSVIAQPIPEGTEALLSSECSLALRVPAHVAIPAQYYVNSSLHEGDVQHPVAFSISQMDYERQQPQQMPCASTNNYWSFTPIDDLMFFAASPCDNEIASLMNRSSSIVPHQQSYFQVDAVGTVQGNSYGRFTKDQFNLAASSMDGRIGGPKKTPEEMARMINGEEDDSLIGQLGLTEHVEKAKTAVNGALETVRGFLPFGK</sequence>
<proteinExistence type="predicted"/>
<keyword evidence="5" id="KW-0862">Zinc</keyword>
<feature type="domain" description="C2H2-type" evidence="8">
    <location>
        <begin position="167"/>
        <end position="194"/>
    </location>
</feature>
<evidence type="ECO:0000259" key="8">
    <source>
        <dbReference type="PROSITE" id="PS50157"/>
    </source>
</evidence>
<evidence type="ECO:0000256" key="4">
    <source>
        <dbReference type="ARBA" id="ARBA00022771"/>
    </source>
</evidence>
<evidence type="ECO:0000313" key="10">
    <source>
        <dbReference type="Proteomes" id="UP001175271"/>
    </source>
</evidence>
<evidence type="ECO:0000256" key="6">
    <source>
        <dbReference type="ARBA" id="ARBA00023242"/>
    </source>
</evidence>
<dbReference type="InterPro" id="IPR036236">
    <property type="entry name" value="Znf_C2H2_sf"/>
</dbReference>
<keyword evidence="6" id="KW-0539">Nucleus</keyword>
<dbReference type="AlphaFoldDB" id="A0AA39ICX5"/>
<dbReference type="EMBL" id="JAUCMV010000001">
    <property type="protein sequence ID" value="KAK0422077.1"/>
    <property type="molecule type" value="Genomic_DNA"/>
</dbReference>
<keyword evidence="2" id="KW-0479">Metal-binding</keyword>
<dbReference type="PANTHER" id="PTHR16515">
    <property type="entry name" value="PR DOMAIN ZINC FINGER PROTEIN"/>
    <property type="match status" value="1"/>
</dbReference>
<dbReference type="SMART" id="SM00355">
    <property type="entry name" value="ZnF_C2H2"/>
    <property type="match status" value="6"/>
</dbReference>
<reference evidence="9" key="1">
    <citation type="submission" date="2023-06" db="EMBL/GenBank/DDBJ databases">
        <title>Genomic analysis of the entomopathogenic nematode Steinernema hermaphroditum.</title>
        <authorList>
            <person name="Schwarz E.M."/>
            <person name="Heppert J.K."/>
            <person name="Baniya A."/>
            <person name="Schwartz H.T."/>
            <person name="Tan C.-H."/>
            <person name="Antoshechkin I."/>
            <person name="Sternberg P.W."/>
            <person name="Goodrich-Blair H."/>
            <person name="Dillman A.R."/>
        </authorList>
    </citation>
    <scope>NUCLEOTIDE SEQUENCE</scope>
    <source>
        <strain evidence="9">PS9179</strain>
        <tissue evidence="9">Whole animal</tissue>
    </source>
</reference>
<feature type="domain" description="C2H2-type" evidence="8">
    <location>
        <begin position="111"/>
        <end position="138"/>
    </location>
</feature>
<dbReference type="FunFam" id="3.30.160.60:FF:000100">
    <property type="entry name" value="Zinc finger 45-like"/>
    <property type="match status" value="1"/>
</dbReference>
<dbReference type="PANTHER" id="PTHR16515:SF49">
    <property type="entry name" value="GASTRULA ZINC FINGER PROTEIN XLCGF49.1-LIKE-RELATED"/>
    <property type="match status" value="1"/>
</dbReference>